<reference evidence="4" key="1">
    <citation type="submission" date="2015-09" db="EMBL/GenBank/DDBJ databases">
        <authorList>
            <consortium name="Pathogen Informatics"/>
        </authorList>
    </citation>
    <scope>NUCLEOTIDE SEQUENCE [LARGE SCALE GENOMIC DNA]</scope>
    <source>
        <strain evidence="4">Lake Konstanz</strain>
    </source>
</reference>
<sequence>MDKGRIRDDMQRRANAWAGGPDLTNSPPPSRDDSQAVIPRTSSASGMERQGGMEGPLPAEVRALIHGSCSGEAAEQAEVYARRLLSTHRRVRVYREELSAAVEEVDDIKSVAKKNTLVCDALKQEITSIDAKIQMLLNERQMCQVQLESEARNLARNEGKLNEGDRRVEVLRNTIDNITRETQRGHMLLRQLVPNLQIENYCT</sequence>
<evidence type="ECO:0000256" key="2">
    <source>
        <dbReference type="SAM" id="MobiDB-lite"/>
    </source>
</evidence>
<keyword evidence="4" id="KW-1185">Reference proteome</keyword>
<dbReference type="OrthoDB" id="267483at2759"/>
<name>A0A0S4JG27_BODSA</name>
<dbReference type="AlphaFoldDB" id="A0A0S4JG27"/>
<keyword evidence="1" id="KW-0175">Coiled coil</keyword>
<dbReference type="Proteomes" id="UP000051952">
    <property type="component" value="Unassembled WGS sequence"/>
</dbReference>
<feature type="compositionally biased region" description="Basic and acidic residues" evidence="2">
    <location>
        <begin position="1"/>
        <end position="12"/>
    </location>
</feature>
<feature type="coiled-coil region" evidence="1">
    <location>
        <begin position="119"/>
        <end position="181"/>
    </location>
</feature>
<evidence type="ECO:0000313" key="4">
    <source>
        <dbReference type="Proteomes" id="UP000051952"/>
    </source>
</evidence>
<dbReference type="EMBL" id="CYKH01001716">
    <property type="protein sequence ID" value="CUG89245.1"/>
    <property type="molecule type" value="Genomic_DNA"/>
</dbReference>
<protein>
    <submittedName>
        <fullName evidence="3">Uncharacterized protein</fullName>
    </submittedName>
</protein>
<feature type="region of interest" description="Disordered" evidence="2">
    <location>
        <begin position="1"/>
        <end position="55"/>
    </location>
</feature>
<dbReference type="VEuPathDB" id="TriTrypDB:BSAL_20065"/>
<gene>
    <name evidence="3" type="ORF">BSAL_20065</name>
</gene>
<evidence type="ECO:0000256" key="1">
    <source>
        <dbReference type="SAM" id="Coils"/>
    </source>
</evidence>
<organism evidence="3 4">
    <name type="scientific">Bodo saltans</name>
    <name type="common">Flagellated protozoan</name>
    <dbReference type="NCBI Taxonomy" id="75058"/>
    <lineage>
        <taxon>Eukaryota</taxon>
        <taxon>Discoba</taxon>
        <taxon>Euglenozoa</taxon>
        <taxon>Kinetoplastea</taxon>
        <taxon>Metakinetoplastina</taxon>
        <taxon>Eubodonida</taxon>
        <taxon>Bodonidae</taxon>
        <taxon>Bodo</taxon>
    </lineage>
</organism>
<proteinExistence type="predicted"/>
<accession>A0A0S4JG27</accession>
<evidence type="ECO:0000313" key="3">
    <source>
        <dbReference type="EMBL" id="CUG89245.1"/>
    </source>
</evidence>